<accession>A0A8J3IH11</accession>
<dbReference type="Proteomes" id="UP000597444">
    <property type="component" value="Unassembled WGS sequence"/>
</dbReference>
<feature type="transmembrane region" description="Helical" evidence="6">
    <location>
        <begin position="447"/>
        <end position="468"/>
    </location>
</feature>
<keyword evidence="8" id="KW-1185">Reference proteome</keyword>
<dbReference type="Pfam" id="PF13520">
    <property type="entry name" value="AA_permease_2"/>
    <property type="match status" value="1"/>
</dbReference>
<gene>
    <name evidence="7" type="ORF">KSF_024310</name>
</gene>
<protein>
    <submittedName>
        <fullName evidence="7">Amino acid permease</fullName>
    </submittedName>
</protein>
<dbReference type="GO" id="GO:0016020">
    <property type="term" value="C:membrane"/>
    <property type="evidence" value="ECO:0007669"/>
    <property type="project" value="UniProtKB-SubCell"/>
</dbReference>
<comment type="subcellular location">
    <subcellularLocation>
        <location evidence="1">Membrane</location>
        <topology evidence="1">Multi-pass membrane protein</topology>
    </subcellularLocation>
</comment>
<dbReference type="PANTHER" id="PTHR45649:SF26">
    <property type="entry name" value="OS04G0435100 PROTEIN"/>
    <property type="match status" value="1"/>
</dbReference>
<dbReference type="AlphaFoldDB" id="A0A8J3IH11"/>
<name>A0A8J3IH11_9CHLR</name>
<dbReference type="GO" id="GO:0022857">
    <property type="term" value="F:transmembrane transporter activity"/>
    <property type="evidence" value="ECO:0007669"/>
    <property type="project" value="InterPro"/>
</dbReference>
<evidence type="ECO:0000256" key="2">
    <source>
        <dbReference type="ARBA" id="ARBA00022448"/>
    </source>
</evidence>
<feature type="transmembrane region" description="Helical" evidence="6">
    <location>
        <begin position="488"/>
        <end position="511"/>
    </location>
</feature>
<keyword evidence="3 6" id="KW-0812">Transmembrane</keyword>
<feature type="transmembrane region" description="Helical" evidence="6">
    <location>
        <begin position="377"/>
        <end position="397"/>
    </location>
</feature>
<dbReference type="Gene3D" id="1.20.1740.10">
    <property type="entry name" value="Amino acid/polyamine transporter I"/>
    <property type="match status" value="1"/>
</dbReference>
<evidence type="ECO:0000313" key="7">
    <source>
        <dbReference type="EMBL" id="GHO92383.1"/>
    </source>
</evidence>
<feature type="transmembrane region" description="Helical" evidence="6">
    <location>
        <begin position="64"/>
        <end position="85"/>
    </location>
</feature>
<keyword evidence="4 6" id="KW-1133">Transmembrane helix</keyword>
<evidence type="ECO:0000256" key="4">
    <source>
        <dbReference type="ARBA" id="ARBA00022989"/>
    </source>
</evidence>
<sequence>MAHIDPTQEERDRALLQRFGYKQELQRTLGFLSNFAVAFSYISVSTGTFALFSLGILAGGPAFFWTWPIVAIGQFLVALNFAELASHFPIAGSIYQWSKRLSGYNLGWFTGWIYFFAGILTITSVAFTIPIPLQAIFPGLPATIMGLKAPVFIAVLAIIIGTVINVAGVRLLSIINNIGVAAEIVGMIGFALVLLFFFHQQGIGFLFSGPSPKDPVLQTPANPWTPGFDTSYAGAFLAALFMSLFVIYGFDTAGTLGEETKNPQKNAPRGILWSLGLSSIAGFLFLGGTILAIKDLPKIEAIAGGANPNVPPTGALPTIIQDALGQFWGDIYLWVVFLAVCVCMFAIQSATIRLMFSMGRDGRLPFGKAWGIVHPSLHTPLWASIAVAVLSLLPFLYSDAIAVLVTGATGLIYLSYFMNNIASLLARLRNWPHEKAPFSLGRWGLPINILALLYGGLMIINFLWFGGLRSNTNPALSGAFPALASVPLLGNIPIFEFSLLVLFVVGAIYWFGFKRRAVIAEDENPAQVLAD</sequence>
<feature type="transmembrane region" description="Helical" evidence="6">
    <location>
        <begin position="232"/>
        <end position="250"/>
    </location>
</feature>
<proteinExistence type="predicted"/>
<evidence type="ECO:0000256" key="6">
    <source>
        <dbReference type="SAM" id="Phobius"/>
    </source>
</evidence>
<feature type="transmembrane region" description="Helical" evidence="6">
    <location>
        <begin position="271"/>
        <end position="293"/>
    </location>
</feature>
<keyword evidence="5 6" id="KW-0472">Membrane</keyword>
<keyword evidence="2" id="KW-0813">Transport</keyword>
<dbReference type="InterPro" id="IPR002293">
    <property type="entry name" value="AA/rel_permease1"/>
</dbReference>
<feature type="transmembrane region" description="Helical" evidence="6">
    <location>
        <begin position="184"/>
        <end position="207"/>
    </location>
</feature>
<feature type="transmembrane region" description="Helical" evidence="6">
    <location>
        <begin position="331"/>
        <end position="356"/>
    </location>
</feature>
<feature type="transmembrane region" description="Helical" evidence="6">
    <location>
        <begin position="151"/>
        <end position="172"/>
    </location>
</feature>
<evidence type="ECO:0000256" key="3">
    <source>
        <dbReference type="ARBA" id="ARBA00022692"/>
    </source>
</evidence>
<dbReference type="PANTHER" id="PTHR45649">
    <property type="entry name" value="AMINO-ACID PERMEASE BAT1"/>
    <property type="match status" value="1"/>
</dbReference>
<feature type="transmembrane region" description="Helical" evidence="6">
    <location>
        <begin position="31"/>
        <end position="58"/>
    </location>
</feature>
<dbReference type="RefSeq" id="WP_220203222.1">
    <property type="nucleotide sequence ID" value="NZ_BNJK01000001.1"/>
</dbReference>
<evidence type="ECO:0000313" key="8">
    <source>
        <dbReference type="Proteomes" id="UP000597444"/>
    </source>
</evidence>
<evidence type="ECO:0000256" key="1">
    <source>
        <dbReference type="ARBA" id="ARBA00004141"/>
    </source>
</evidence>
<comment type="caution">
    <text evidence="7">The sequence shown here is derived from an EMBL/GenBank/DDBJ whole genome shotgun (WGS) entry which is preliminary data.</text>
</comment>
<feature type="transmembrane region" description="Helical" evidence="6">
    <location>
        <begin position="106"/>
        <end position="131"/>
    </location>
</feature>
<feature type="transmembrane region" description="Helical" evidence="6">
    <location>
        <begin position="403"/>
        <end position="426"/>
    </location>
</feature>
<evidence type="ECO:0000256" key="5">
    <source>
        <dbReference type="ARBA" id="ARBA00023136"/>
    </source>
</evidence>
<reference evidence="7" key="1">
    <citation type="submission" date="2020-10" db="EMBL/GenBank/DDBJ databases">
        <title>Taxonomic study of unclassified bacteria belonging to the class Ktedonobacteria.</title>
        <authorList>
            <person name="Yabe S."/>
            <person name="Wang C.M."/>
            <person name="Zheng Y."/>
            <person name="Sakai Y."/>
            <person name="Cavaletti L."/>
            <person name="Monciardini P."/>
            <person name="Donadio S."/>
        </authorList>
    </citation>
    <scope>NUCLEOTIDE SEQUENCE</scope>
    <source>
        <strain evidence="7">ID150040</strain>
    </source>
</reference>
<dbReference type="PIRSF" id="PIRSF006060">
    <property type="entry name" value="AA_transporter"/>
    <property type="match status" value="1"/>
</dbReference>
<organism evidence="7 8">
    <name type="scientific">Reticulibacter mediterranei</name>
    <dbReference type="NCBI Taxonomy" id="2778369"/>
    <lineage>
        <taxon>Bacteria</taxon>
        <taxon>Bacillati</taxon>
        <taxon>Chloroflexota</taxon>
        <taxon>Ktedonobacteria</taxon>
        <taxon>Ktedonobacterales</taxon>
        <taxon>Reticulibacteraceae</taxon>
        <taxon>Reticulibacter</taxon>
    </lineage>
</organism>
<dbReference type="EMBL" id="BNJK01000001">
    <property type="protein sequence ID" value="GHO92383.1"/>
    <property type="molecule type" value="Genomic_DNA"/>
</dbReference>